<organism evidence="2">
    <name type="scientific">Spodoptera frugiperda</name>
    <name type="common">Fall armyworm</name>
    <dbReference type="NCBI Taxonomy" id="7108"/>
    <lineage>
        <taxon>Eukaryota</taxon>
        <taxon>Metazoa</taxon>
        <taxon>Ecdysozoa</taxon>
        <taxon>Arthropoda</taxon>
        <taxon>Hexapoda</taxon>
        <taxon>Insecta</taxon>
        <taxon>Pterygota</taxon>
        <taxon>Neoptera</taxon>
        <taxon>Endopterygota</taxon>
        <taxon>Lepidoptera</taxon>
        <taxon>Glossata</taxon>
        <taxon>Ditrysia</taxon>
        <taxon>Noctuoidea</taxon>
        <taxon>Noctuidae</taxon>
        <taxon>Amphipyrinae</taxon>
        <taxon>Spodoptera</taxon>
    </lineage>
</organism>
<protein>
    <submittedName>
        <fullName evidence="2">SFRICE_026415</fullName>
    </submittedName>
</protein>
<name>A0A2H1VX14_SPOFR</name>
<feature type="region of interest" description="Disordered" evidence="1">
    <location>
        <begin position="101"/>
        <end position="137"/>
    </location>
</feature>
<sequence>MAGQVRATVYAAVGAVRRRQIRLEGLHGGSRGRGAAAALACHPGSVSHPVTHECLLATNTYRRQLRTRLAGALSALSMAAMEASPWLGRYVTCLARAARARRPHQPGTPSVTCRARSRTAPRARTLIPPPSVNKKNKDYYSLNAKRLALLPARPLQERGRQSQGKRVSKAGVRSPHPILLRTTTEKYFEKSGNT</sequence>
<accession>A0A2H1VX14</accession>
<reference evidence="2" key="1">
    <citation type="submission" date="2016-07" db="EMBL/GenBank/DDBJ databases">
        <authorList>
            <person name="Bretaudeau A."/>
        </authorList>
    </citation>
    <scope>NUCLEOTIDE SEQUENCE</scope>
    <source>
        <strain evidence="2">Rice</strain>
        <tissue evidence="2">Whole body</tissue>
    </source>
</reference>
<proteinExistence type="predicted"/>
<evidence type="ECO:0000256" key="1">
    <source>
        <dbReference type="SAM" id="MobiDB-lite"/>
    </source>
</evidence>
<dbReference type="AlphaFoldDB" id="A0A2H1VX14"/>
<evidence type="ECO:0000313" key="2">
    <source>
        <dbReference type="EMBL" id="SOQ45348.1"/>
    </source>
</evidence>
<gene>
    <name evidence="2" type="ORF">SFRICE_026415</name>
</gene>
<dbReference type="EMBL" id="ODYU01004955">
    <property type="protein sequence ID" value="SOQ45348.1"/>
    <property type="molecule type" value="Genomic_DNA"/>
</dbReference>
<feature type="region of interest" description="Disordered" evidence="1">
    <location>
        <begin position="153"/>
        <end position="176"/>
    </location>
</feature>